<gene>
    <name evidence="1" type="ORF">PPTG_22925</name>
</gene>
<proteinExistence type="predicted"/>
<name>W2Q7C2_PHYN3</name>
<reference evidence="2" key="1">
    <citation type="submission" date="2011-12" db="EMBL/GenBank/DDBJ databases">
        <authorList>
            <consortium name="The Broad Institute Genome Sequencing Platform"/>
            <person name="Russ C."/>
            <person name="Tyler B."/>
            <person name="Panabieres F."/>
            <person name="Shan W."/>
            <person name="Tripathy S."/>
            <person name="Grunwald N."/>
            <person name="Machado M."/>
            <person name="Young S.K."/>
            <person name="Zeng Q."/>
            <person name="Gargeya S."/>
            <person name="Fitzgerald M."/>
            <person name="Haas B."/>
            <person name="Abouelleil A."/>
            <person name="Alvarado L."/>
            <person name="Arachchi H.M."/>
            <person name="Berlin A."/>
            <person name="Chapman S.B."/>
            <person name="Gearin G."/>
            <person name="Goldberg J."/>
            <person name="Griggs A."/>
            <person name="Gujja S."/>
            <person name="Hansen M."/>
            <person name="Heiman D."/>
            <person name="Howarth C."/>
            <person name="Larimer J."/>
            <person name="Lui A."/>
            <person name="MacDonald P.J.P."/>
            <person name="McCowen C."/>
            <person name="Montmayeur A."/>
            <person name="Murphy C."/>
            <person name="Neiman D."/>
            <person name="Pearson M."/>
            <person name="Priest M."/>
            <person name="Roberts A."/>
            <person name="Saif S."/>
            <person name="Shea T."/>
            <person name="Sisk P."/>
            <person name="Stolte C."/>
            <person name="Sykes S."/>
            <person name="Wortman J."/>
            <person name="Nusbaum C."/>
            <person name="Birren B."/>
        </authorList>
    </citation>
    <scope>NUCLEOTIDE SEQUENCE [LARGE SCALE GENOMIC DNA]</scope>
    <source>
        <strain evidence="2">INRA-310</strain>
    </source>
</reference>
<dbReference type="RefSeq" id="XP_008905654.1">
    <property type="nucleotide sequence ID" value="XM_008907406.1"/>
</dbReference>
<protein>
    <submittedName>
        <fullName evidence="1">Uncharacterized protein</fullName>
    </submittedName>
</protein>
<dbReference type="AlphaFoldDB" id="W2Q7C2"/>
<evidence type="ECO:0000313" key="1">
    <source>
        <dbReference type="EMBL" id="ETN09093.1"/>
    </source>
</evidence>
<dbReference type="VEuPathDB" id="FungiDB:PPTG_22925"/>
<dbReference type="EMBL" id="KI669586">
    <property type="protein sequence ID" value="ETN09093.1"/>
    <property type="molecule type" value="Genomic_DNA"/>
</dbReference>
<accession>W2Q7C2</accession>
<evidence type="ECO:0000313" key="2">
    <source>
        <dbReference type="Proteomes" id="UP000018817"/>
    </source>
</evidence>
<dbReference type="GeneID" id="20191524"/>
<sequence length="100" mass="11383">MANSITDHNADCMLSMNAVRSARIRWMRRNVLFIMPWCVARLEVIRKVRAAHLQTVKNSTPQKGGHAKVDDRMKLILPCVKIKESQLQRQAHKGGPVQVP</sequence>
<dbReference type="Proteomes" id="UP000018817">
    <property type="component" value="Unassembled WGS sequence"/>
</dbReference>
<reference evidence="1 2" key="2">
    <citation type="submission" date="2013-11" db="EMBL/GenBank/DDBJ databases">
        <title>The Genome Sequence of Phytophthora parasitica INRA-310.</title>
        <authorList>
            <consortium name="The Broad Institute Genomics Platform"/>
            <person name="Russ C."/>
            <person name="Tyler B."/>
            <person name="Panabieres F."/>
            <person name="Shan W."/>
            <person name="Tripathy S."/>
            <person name="Grunwald N."/>
            <person name="Machado M."/>
            <person name="Johnson C.S."/>
            <person name="Arredondo F."/>
            <person name="Hong C."/>
            <person name="Coffey M."/>
            <person name="Young S.K."/>
            <person name="Zeng Q."/>
            <person name="Gargeya S."/>
            <person name="Fitzgerald M."/>
            <person name="Abouelleil A."/>
            <person name="Alvarado L."/>
            <person name="Chapman S.B."/>
            <person name="Gainer-Dewar J."/>
            <person name="Goldberg J."/>
            <person name="Griggs A."/>
            <person name="Gujja S."/>
            <person name="Hansen M."/>
            <person name="Howarth C."/>
            <person name="Imamovic A."/>
            <person name="Ireland A."/>
            <person name="Larimer J."/>
            <person name="McCowan C."/>
            <person name="Murphy C."/>
            <person name="Pearson M."/>
            <person name="Poon T.W."/>
            <person name="Priest M."/>
            <person name="Roberts A."/>
            <person name="Saif S."/>
            <person name="Shea T."/>
            <person name="Sykes S."/>
            <person name="Wortman J."/>
            <person name="Nusbaum C."/>
            <person name="Birren B."/>
        </authorList>
    </citation>
    <scope>NUCLEOTIDE SEQUENCE [LARGE SCALE GENOMIC DNA]</scope>
    <source>
        <strain evidence="1 2">INRA-310</strain>
    </source>
</reference>
<dbReference type="OMA" id="QKGGHAK"/>
<organism evidence="1 2">
    <name type="scientific">Phytophthora nicotianae (strain INRA-310)</name>
    <name type="common">Phytophthora parasitica</name>
    <dbReference type="NCBI Taxonomy" id="761204"/>
    <lineage>
        <taxon>Eukaryota</taxon>
        <taxon>Sar</taxon>
        <taxon>Stramenopiles</taxon>
        <taxon>Oomycota</taxon>
        <taxon>Peronosporomycetes</taxon>
        <taxon>Peronosporales</taxon>
        <taxon>Peronosporaceae</taxon>
        <taxon>Phytophthora</taxon>
    </lineage>
</organism>